<dbReference type="EMBL" id="JACIJG010000002">
    <property type="protein sequence ID" value="MBB5700675.1"/>
    <property type="molecule type" value="Genomic_DNA"/>
</dbReference>
<name>A0A7W9AU77_9HYPH</name>
<organism evidence="1 2">
    <name type="scientific">Brucella daejeonensis</name>
    <dbReference type="NCBI Taxonomy" id="659015"/>
    <lineage>
        <taxon>Bacteria</taxon>
        <taxon>Pseudomonadati</taxon>
        <taxon>Pseudomonadota</taxon>
        <taxon>Alphaproteobacteria</taxon>
        <taxon>Hyphomicrobiales</taxon>
        <taxon>Brucellaceae</taxon>
        <taxon>Brucella/Ochrobactrum group</taxon>
        <taxon>Brucella</taxon>
    </lineage>
</organism>
<dbReference type="AlphaFoldDB" id="A0A7W9AU77"/>
<reference evidence="1 2" key="1">
    <citation type="submission" date="2020-08" db="EMBL/GenBank/DDBJ databases">
        <title>Genomic Encyclopedia of Type Strains, Phase IV (KMG-IV): sequencing the most valuable type-strain genomes for metagenomic binning, comparative biology and taxonomic classification.</title>
        <authorList>
            <person name="Goeker M."/>
        </authorList>
    </citation>
    <scope>NUCLEOTIDE SEQUENCE [LARGE SCALE GENOMIC DNA]</scope>
    <source>
        <strain evidence="1 2">DSM 26944</strain>
    </source>
</reference>
<sequence>MTKPPPKRVFLFGHASISCVIRVFYAEIILDACQYSISVCGWFYYIFSKNMLIRNYFDVPRLALFTMLDDIFDLLCNGSLSIWERSG</sequence>
<comment type="caution">
    <text evidence="1">The sequence shown here is derived from an EMBL/GenBank/DDBJ whole genome shotgun (WGS) entry which is preliminary data.</text>
</comment>
<keyword evidence="2" id="KW-1185">Reference proteome</keyword>
<dbReference type="Proteomes" id="UP000555546">
    <property type="component" value="Unassembled WGS sequence"/>
</dbReference>
<evidence type="ECO:0000313" key="2">
    <source>
        <dbReference type="Proteomes" id="UP000555546"/>
    </source>
</evidence>
<gene>
    <name evidence="1" type="ORF">FHS76_000518</name>
</gene>
<dbReference type="PROSITE" id="PS51257">
    <property type="entry name" value="PROKAR_LIPOPROTEIN"/>
    <property type="match status" value="1"/>
</dbReference>
<protein>
    <submittedName>
        <fullName evidence="1">Uncharacterized protein</fullName>
    </submittedName>
</protein>
<evidence type="ECO:0000313" key="1">
    <source>
        <dbReference type="EMBL" id="MBB5700675.1"/>
    </source>
</evidence>
<proteinExistence type="predicted"/>
<accession>A0A7W9AU77</accession>